<sequence length="134" mass="16228">MTRLSKMIFQCNQIETPLIRVQYILGILPQQHELLTMHVQDEERLMEEFEKVNLTTFEKKKYQAKIRLIIKKTSNCFFYKNKGHMKTYYIKFKNWLDKKYILFAFVCYESNMVSVNHNTWWVNSSSIAHFSNTL</sequence>
<reference evidence="1" key="1">
    <citation type="submission" date="2018-05" db="EMBL/GenBank/DDBJ databases">
        <title>Draft genome of Mucuna pruriens seed.</title>
        <authorList>
            <person name="Nnadi N.E."/>
            <person name="Vos R."/>
            <person name="Hasami M.H."/>
            <person name="Devisetty U.K."/>
            <person name="Aguiy J.C."/>
        </authorList>
    </citation>
    <scope>NUCLEOTIDE SEQUENCE [LARGE SCALE GENOMIC DNA]</scope>
    <source>
        <strain evidence="1">JCA_2017</strain>
    </source>
</reference>
<name>A0A371G8F7_MUCPR</name>
<dbReference type="Proteomes" id="UP000257109">
    <property type="component" value="Unassembled WGS sequence"/>
</dbReference>
<dbReference type="OrthoDB" id="1929566at2759"/>
<proteinExistence type="predicted"/>
<evidence type="ECO:0000313" key="2">
    <source>
        <dbReference type="Proteomes" id="UP000257109"/>
    </source>
</evidence>
<dbReference type="AlphaFoldDB" id="A0A371G8F7"/>
<feature type="non-terminal residue" evidence="1">
    <location>
        <position position="1"/>
    </location>
</feature>
<comment type="caution">
    <text evidence="1">The sequence shown here is derived from an EMBL/GenBank/DDBJ whole genome shotgun (WGS) entry which is preliminary data.</text>
</comment>
<dbReference type="EMBL" id="QJKJ01006400">
    <property type="protein sequence ID" value="RDX86842.1"/>
    <property type="molecule type" value="Genomic_DNA"/>
</dbReference>
<keyword evidence="2" id="KW-1185">Reference proteome</keyword>
<accession>A0A371G8F7</accession>
<evidence type="ECO:0000313" key="1">
    <source>
        <dbReference type="EMBL" id="RDX86842.1"/>
    </source>
</evidence>
<gene>
    <name evidence="1" type="ORF">CR513_31777</name>
</gene>
<protein>
    <submittedName>
        <fullName evidence="1">Uncharacterized protein</fullName>
    </submittedName>
</protein>
<organism evidence="1 2">
    <name type="scientific">Mucuna pruriens</name>
    <name type="common">Velvet bean</name>
    <name type="synonym">Dolichos pruriens</name>
    <dbReference type="NCBI Taxonomy" id="157652"/>
    <lineage>
        <taxon>Eukaryota</taxon>
        <taxon>Viridiplantae</taxon>
        <taxon>Streptophyta</taxon>
        <taxon>Embryophyta</taxon>
        <taxon>Tracheophyta</taxon>
        <taxon>Spermatophyta</taxon>
        <taxon>Magnoliopsida</taxon>
        <taxon>eudicotyledons</taxon>
        <taxon>Gunneridae</taxon>
        <taxon>Pentapetalae</taxon>
        <taxon>rosids</taxon>
        <taxon>fabids</taxon>
        <taxon>Fabales</taxon>
        <taxon>Fabaceae</taxon>
        <taxon>Papilionoideae</taxon>
        <taxon>50 kb inversion clade</taxon>
        <taxon>NPAAA clade</taxon>
        <taxon>indigoferoid/millettioid clade</taxon>
        <taxon>Phaseoleae</taxon>
        <taxon>Mucuna</taxon>
    </lineage>
</organism>